<dbReference type="Gramene" id="HORVU.MOREX.r3.3HG0330480.1">
    <property type="protein sequence ID" value="HORVU.MOREX.r3.3HG0330480.1.CDS1"/>
    <property type="gene ID" value="HORVU.MOREX.r3.3HG0330480"/>
</dbReference>
<dbReference type="Pfam" id="PF04043">
    <property type="entry name" value="PMEI"/>
    <property type="match status" value="1"/>
</dbReference>
<feature type="signal peptide" evidence="1">
    <location>
        <begin position="1"/>
        <end position="24"/>
    </location>
</feature>
<dbReference type="Gene3D" id="1.20.140.40">
    <property type="entry name" value="Invertase/pectin methylesterase inhibitor family protein"/>
    <property type="match status" value="1"/>
</dbReference>
<dbReference type="AlphaFoldDB" id="A0A8I6XVX4"/>
<dbReference type="Proteomes" id="UP000011116">
    <property type="component" value="Chromosome 3H"/>
</dbReference>
<dbReference type="SMR" id="A0A8I6XVX4"/>
<organism evidence="3 4">
    <name type="scientific">Hordeum vulgare subsp. vulgare</name>
    <name type="common">Domesticated barley</name>
    <dbReference type="NCBI Taxonomy" id="112509"/>
    <lineage>
        <taxon>Eukaryota</taxon>
        <taxon>Viridiplantae</taxon>
        <taxon>Streptophyta</taxon>
        <taxon>Embryophyta</taxon>
        <taxon>Tracheophyta</taxon>
        <taxon>Spermatophyta</taxon>
        <taxon>Magnoliopsida</taxon>
        <taxon>Liliopsida</taxon>
        <taxon>Poales</taxon>
        <taxon>Poaceae</taxon>
        <taxon>BOP clade</taxon>
        <taxon>Pooideae</taxon>
        <taxon>Triticodae</taxon>
        <taxon>Triticeae</taxon>
        <taxon>Hordeinae</taxon>
        <taxon>Hordeum</taxon>
    </lineage>
</organism>
<reference evidence="4" key="1">
    <citation type="journal article" date="2012" name="Nature">
        <title>A physical, genetic and functional sequence assembly of the barley genome.</title>
        <authorList>
            <consortium name="The International Barley Genome Sequencing Consortium"/>
            <person name="Mayer K.F."/>
            <person name="Waugh R."/>
            <person name="Brown J.W."/>
            <person name="Schulman A."/>
            <person name="Langridge P."/>
            <person name="Platzer M."/>
            <person name="Fincher G.B."/>
            <person name="Muehlbauer G.J."/>
            <person name="Sato K."/>
            <person name="Close T.J."/>
            <person name="Wise R.P."/>
            <person name="Stein N."/>
        </authorList>
    </citation>
    <scope>NUCLEOTIDE SEQUENCE [LARGE SCALE GENOMIC DNA]</scope>
    <source>
        <strain evidence="4">cv. Morex</strain>
    </source>
</reference>
<reference evidence="3" key="3">
    <citation type="submission" date="2022-01" db="UniProtKB">
        <authorList>
            <consortium name="EnsemblPlants"/>
        </authorList>
    </citation>
    <scope>IDENTIFICATION</scope>
    <source>
        <strain evidence="3">subsp. vulgare</strain>
    </source>
</reference>
<evidence type="ECO:0000313" key="4">
    <source>
        <dbReference type="Proteomes" id="UP000011116"/>
    </source>
</evidence>
<evidence type="ECO:0000259" key="2">
    <source>
        <dbReference type="SMART" id="SM00856"/>
    </source>
</evidence>
<keyword evidence="4" id="KW-1185">Reference proteome</keyword>
<dbReference type="EnsemblPlants" id="HORVU.MOREX.r3.3HG0330480.1">
    <property type="protein sequence ID" value="HORVU.MOREX.r3.3HG0330480.1.CDS1"/>
    <property type="gene ID" value="HORVU.MOREX.r3.3HG0330480"/>
</dbReference>
<dbReference type="InterPro" id="IPR006501">
    <property type="entry name" value="Pectinesterase_inhib_dom"/>
</dbReference>
<dbReference type="GO" id="GO:0009505">
    <property type="term" value="C:plant-type cell wall"/>
    <property type="evidence" value="ECO:0000318"/>
    <property type="project" value="GO_Central"/>
</dbReference>
<keyword evidence="1" id="KW-0732">Signal</keyword>
<protein>
    <recommendedName>
        <fullName evidence="2">Pectinesterase inhibitor domain-containing protein</fullName>
    </recommendedName>
</protein>
<evidence type="ECO:0000256" key="1">
    <source>
        <dbReference type="SAM" id="SignalP"/>
    </source>
</evidence>
<dbReference type="PANTHER" id="PTHR31890:SF9">
    <property type="entry name" value="PLANT INVERTASE_PECTIN METHYLESTERASE INHIBITOR SUPERFAMILY PROTEIN"/>
    <property type="match status" value="1"/>
</dbReference>
<dbReference type="NCBIfam" id="TIGR01614">
    <property type="entry name" value="PME_inhib"/>
    <property type="match status" value="1"/>
</dbReference>
<dbReference type="PANTHER" id="PTHR31890">
    <property type="entry name" value="PLANT INVERTASE/PECTIN METHYLESTERASE INHIBITOR SUPERFAMILY PROTEIN"/>
    <property type="match status" value="1"/>
</dbReference>
<name>A0A8I6XVX4_HORVV</name>
<dbReference type="GO" id="GO:0009827">
    <property type="term" value="P:plant-type cell wall modification"/>
    <property type="evidence" value="ECO:0000318"/>
    <property type="project" value="GO_Central"/>
</dbReference>
<dbReference type="SMART" id="SM00856">
    <property type="entry name" value="PMEI"/>
    <property type="match status" value="1"/>
</dbReference>
<dbReference type="SUPFAM" id="SSF101148">
    <property type="entry name" value="Plant invertase/pectin methylesterase inhibitor"/>
    <property type="match status" value="1"/>
</dbReference>
<reference evidence="3" key="2">
    <citation type="submission" date="2020-10" db="EMBL/GenBank/DDBJ databases">
        <authorList>
            <person name="Scholz U."/>
            <person name="Mascher M."/>
            <person name="Fiebig A."/>
        </authorList>
    </citation>
    <scope>NUCLEOTIDE SEQUENCE [LARGE SCALE GENOMIC DNA]</scope>
    <source>
        <strain evidence="3">cv. Morex</strain>
    </source>
</reference>
<evidence type="ECO:0000313" key="3">
    <source>
        <dbReference type="EnsemblPlants" id="HORVU.MOREX.r3.3HG0330480.1.CDS1"/>
    </source>
</evidence>
<sequence length="174" mass="19602">MVALLANSTLIAIILMVFVPSSLAGINFISFVCKGISDHPECMDVLRSDPRSMNATTRVELQSISLDICTAAAREGEKTGKEEQAKNEQKRDEKLGFVLDMCINRYNDAVRTLEHARTDFGNHAYDEAARKIGEAHVAADYCEKWFYDQGAINVMKQMNKKMDDRCGICWQLIF</sequence>
<feature type="domain" description="Pectinesterase inhibitor" evidence="2">
    <location>
        <begin position="24"/>
        <end position="172"/>
    </location>
</feature>
<dbReference type="Gramene" id="HORVU.MOREX.r2.3HG0275260.1">
    <property type="protein sequence ID" value="HORVU.MOREX.r2.3HG0275260.1.CDS.1"/>
    <property type="gene ID" value="HORVU.MOREX.r2.3HG0275260"/>
</dbReference>
<dbReference type="GO" id="GO:0004857">
    <property type="term" value="F:enzyme inhibitor activity"/>
    <property type="evidence" value="ECO:0000318"/>
    <property type="project" value="GO_Central"/>
</dbReference>
<accession>A0A8I6XVX4</accession>
<proteinExistence type="predicted"/>
<feature type="chain" id="PRO_5035318498" description="Pectinesterase inhibitor domain-containing protein" evidence="1">
    <location>
        <begin position="25"/>
        <end position="174"/>
    </location>
</feature>
<dbReference type="InterPro" id="IPR035513">
    <property type="entry name" value="Invertase/methylesterase_inhib"/>
</dbReference>